<protein>
    <submittedName>
        <fullName evidence="1">GPI inositol-deacylase PGAP1-like protein</fullName>
    </submittedName>
</protein>
<organism evidence="1 2">
    <name type="scientific">Dioscorea alata</name>
    <name type="common">Purple yam</name>
    <dbReference type="NCBI Taxonomy" id="55571"/>
    <lineage>
        <taxon>Eukaryota</taxon>
        <taxon>Viridiplantae</taxon>
        <taxon>Streptophyta</taxon>
        <taxon>Embryophyta</taxon>
        <taxon>Tracheophyta</taxon>
        <taxon>Spermatophyta</taxon>
        <taxon>Magnoliopsida</taxon>
        <taxon>Liliopsida</taxon>
        <taxon>Dioscoreales</taxon>
        <taxon>Dioscoreaceae</taxon>
        <taxon>Dioscorea</taxon>
    </lineage>
</organism>
<evidence type="ECO:0000313" key="2">
    <source>
        <dbReference type="Proteomes" id="UP000827976"/>
    </source>
</evidence>
<dbReference type="EMBL" id="CM037029">
    <property type="protein sequence ID" value="KAH7654625.1"/>
    <property type="molecule type" value="Genomic_DNA"/>
</dbReference>
<dbReference type="Proteomes" id="UP000827976">
    <property type="component" value="Chromosome 19"/>
</dbReference>
<gene>
    <name evidence="1" type="ORF">IHE45_19G154200</name>
</gene>
<sequence>MLRLLLRRPLRRPPSWLRFLSDAPSTVSAINTTNSLPLSPSPPLQPFSPPPRRRGFPLLLSASLLSAAVGAALVSSSDRLDETMEKSRASVDRVLDRMGRTAAATVALWRSLSSVLSSVDHEVRSGFELRVAALLADIAAASEARRAAIVGAGGGAVVDWLLESVAVGGGGGVQAEAARALAHLVADPEVVEDVLGRPHAVPYLLKFIFSFQPKKPKTQLKHTSFSGPDLCIGRSMLVAALMDIITSNCDHSSAIKPLLPEKADMRDIAAAIQVIEEGGMHFDEHFEDDDPDEGGRGVRGIGIKILGDATVLGLARKTGFLKLNNSEAHDLESAGYKSRSTVSRENIANSQKFRSLPAAVPGLWDDLQREHVAVPFAAWALANWSLASEHNRAHIQELDIDGHAVMSTLTAPERTVKWHGTLLARALLSDQNLPLTDSVTDWSSSLLSTVYQACKVEDLPLAQVALSAFLLAIERSDDVKEKLMETGLDRMREIGKLTQKHRHLQEAMVRVLDLLFNAGLHFSLEESQKWCNILLHWIFDKFCSDVARPSAVKILSTILEVHGPNSIPISQGWLAIMLSEILGASKASTARASTPITTDKVKTQIDQSNALSAAQVTTQLAVAVVKLAKKQFKFEPDSIDTSPLADFLSMEPFNTQSKSLNKNSYSKFDAADSASAMLKGIKALTEVCSEDGTCKSRIVDLGVLCLLRRCLLNDDYEKLAAMETYDASRAIEATEQASTVSADSSSLDSTDPSSIRVPPTALIRRHAARLLMILSLLPDVKKTVAADKIWCSWLEDCASMKNDCCSDLKVRSYARATLLNVFCSGQDMDVLNNNFPDVDGNKKVRCPHYEDMIFLINPELPHWKCLDGSKGTAQESCNLKDVDSTSGASYPDNYAESENGCDSDNLSQSAVRSMDVVFVHGLRGGPFKSWRIADDKSSTTSKSGLVESIDQEAGKQGTLWPSEWLAADFPDARLFTVKYKTNLTQWSGASLPLQEVSSMLLQKLTAAGIGNRPVVFVTHSMGGLVVKQMLYQAKMSSLNEFVNNTVGVVFYSCPHFGSKLADMPWRMGLVFRPAPSIGELRSGSPRLVELNDFIRHLHNKGILDVLSFSETQVTPIVEGYGGWAVRMEIVPMESAYPGFGELIVLDGTDHINSCKPVNRTDPSYAETLDFLKKLKAHLR</sequence>
<accession>A0ACB7U2Z9</accession>
<evidence type="ECO:0000313" key="1">
    <source>
        <dbReference type="EMBL" id="KAH7654625.1"/>
    </source>
</evidence>
<proteinExistence type="predicted"/>
<reference evidence="2" key="1">
    <citation type="journal article" date="2022" name="Nat. Commun.">
        <title>Chromosome evolution and the genetic basis of agronomically important traits in greater yam.</title>
        <authorList>
            <person name="Bredeson J.V."/>
            <person name="Lyons J.B."/>
            <person name="Oniyinde I.O."/>
            <person name="Okereke N.R."/>
            <person name="Kolade O."/>
            <person name="Nnabue I."/>
            <person name="Nwadili C.O."/>
            <person name="Hribova E."/>
            <person name="Parker M."/>
            <person name="Nwogha J."/>
            <person name="Shu S."/>
            <person name="Carlson J."/>
            <person name="Kariba R."/>
            <person name="Muthemba S."/>
            <person name="Knop K."/>
            <person name="Barton G.J."/>
            <person name="Sherwood A.V."/>
            <person name="Lopez-Montes A."/>
            <person name="Asiedu R."/>
            <person name="Jamnadass R."/>
            <person name="Muchugi A."/>
            <person name="Goodstein D."/>
            <person name="Egesi C.N."/>
            <person name="Featherston J."/>
            <person name="Asfaw A."/>
            <person name="Simpson G.G."/>
            <person name="Dolezel J."/>
            <person name="Hendre P.S."/>
            <person name="Van Deynze A."/>
            <person name="Kumar P.L."/>
            <person name="Obidiegwu J.E."/>
            <person name="Bhattacharjee R."/>
            <person name="Rokhsar D.S."/>
        </authorList>
    </citation>
    <scope>NUCLEOTIDE SEQUENCE [LARGE SCALE GENOMIC DNA]</scope>
    <source>
        <strain evidence="2">cv. TDa95/00328</strain>
    </source>
</reference>
<name>A0ACB7U2Z9_DIOAL</name>
<comment type="caution">
    <text evidence="1">The sequence shown here is derived from an EMBL/GenBank/DDBJ whole genome shotgun (WGS) entry which is preliminary data.</text>
</comment>
<keyword evidence="2" id="KW-1185">Reference proteome</keyword>